<dbReference type="Pfam" id="PF02945">
    <property type="entry name" value="Endonuclease_7"/>
    <property type="match status" value="1"/>
</dbReference>
<keyword evidence="2" id="KW-1185">Reference proteome</keyword>
<keyword evidence="1" id="KW-0255">Endonuclease</keyword>
<dbReference type="SUPFAM" id="SSF54060">
    <property type="entry name" value="His-Me finger endonucleases"/>
    <property type="match status" value="1"/>
</dbReference>
<dbReference type="Proteomes" id="UP000207763">
    <property type="component" value="Segment"/>
</dbReference>
<dbReference type="GeneID" id="26630113"/>
<keyword evidence="1" id="KW-0540">Nuclease</keyword>
<dbReference type="InterPro" id="IPR004211">
    <property type="entry name" value="Endonuclease_7"/>
</dbReference>
<proteinExistence type="predicted"/>
<protein>
    <submittedName>
        <fullName evidence="1">Endonuclease VII</fullName>
    </submittedName>
</protein>
<dbReference type="GO" id="GO:0004519">
    <property type="term" value="F:endonuclease activity"/>
    <property type="evidence" value="ECO:0007669"/>
    <property type="project" value="UniProtKB-KW"/>
</dbReference>
<dbReference type="EMBL" id="KR080193">
    <property type="protein sequence ID" value="AKF14228.1"/>
    <property type="molecule type" value="Genomic_DNA"/>
</dbReference>
<gene>
    <name evidence="1" type="primary">64</name>
    <name evidence="1" type="ORF">SEA_LUCHADOR_64</name>
</gene>
<dbReference type="OrthoDB" id="27676at10239"/>
<name>A0A0F6WDS9_9CAUD</name>
<organism evidence="1 2">
    <name type="scientific">Mycobacterium phage Luchador</name>
    <dbReference type="NCBI Taxonomy" id="1647300"/>
    <lineage>
        <taxon>Viruses</taxon>
        <taxon>Duplodnaviria</taxon>
        <taxon>Heunggongvirae</taxon>
        <taxon>Uroviricota</taxon>
        <taxon>Caudoviricetes</taxon>
        <taxon>Luchadorvirus</taxon>
        <taxon>Luchadorvirus luchador</taxon>
        <taxon>Lucadorvirus luchador</taxon>
    </lineage>
</organism>
<evidence type="ECO:0000313" key="1">
    <source>
        <dbReference type="EMBL" id="AKF14228.1"/>
    </source>
</evidence>
<evidence type="ECO:0000313" key="2">
    <source>
        <dbReference type="Proteomes" id="UP000207763"/>
    </source>
</evidence>
<dbReference type="RefSeq" id="YP_009203123.1">
    <property type="nucleotide sequence ID" value="NC_028849.1"/>
</dbReference>
<dbReference type="KEGG" id="vg:26630113"/>
<keyword evidence="1" id="KW-0378">Hydrolase</keyword>
<reference evidence="1 2" key="1">
    <citation type="journal article" date="2015" name="Genome Announc.">
        <title>Genome Sequences of Mycobacteriophages Luchador and Nerujay.</title>
        <authorList>
            <person name="Pope W.H."/>
            <person name="Ahmed T."/>
            <person name="Drobitch M.K."/>
            <person name="Early D.R."/>
            <person name="Eljamri S."/>
            <person name="Kasturiarachi N.S."/>
            <person name="Klonicki E.F."/>
            <person name="Manjooran D.T."/>
            <person name="Ni Chochlain A.N."/>
            <person name="Puglionesi A.O."/>
            <person name="Rajakumar V."/>
            <person name="Shindle K.A."/>
            <person name="Tran M.T."/>
            <person name="Brown B.R."/>
            <person name="Churilla B.M."/>
            <person name="Cohen K.L."/>
            <person name="Wilkes K.E."/>
            <person name="Grubb S.R."/>
            <person name="Warner M.H."/>
            <person name="Bowman C.A."/>
            <person name="Russell D.A."/>
            <person name="Hatfull G.F."/>
        </authorList>
    </citation>
    <scope>NUCLEOTIDE SEQUENCE [LARGE SCALE GENOMIC DNA]</scope>
</reference>
<accession>A0A0F6WDS9</accession>
<sequence length="160" mass="18328">MARRRRRSAAEPTPSDKPCVDCRKEGITTKRKTFAPGPRCKTHLRARKAAISSGSAERRWLETYGITGEEYWAIYEFQGGRCYICRRANGKMKRLSVDHDHKTGIVRGLLCTMCNKYILGWARDCIEMLQRAIDYLRKPPAVEVIGERIAPIEAERLARS</sequence>
<dbReference type="InterPro" id="IPR044925">
    <property type="entry name" value="His-Me_finger_sf"/>
</dbReference>
<dbReference type="InterPro" id="IPR038563">
    <property type="entry name" value="Endonuclease_7_sf"/>
</dbReference>
<dbReference type="Gene3D" id="3.40.1800.10">
    <property type="entry name" value="His-Me finger endonucleases"/>
    <property type="match status" value="1"/>
</dbReference>